<dbReference type="GO" id="GO:0016020">
    <property type="term" value="C:membrane"/>
    <property type="evidence" value="ECO:0007669"/>
    <property type="project" value="UniProtKB-SubCell"/>
</dbReference>
<dbReference type="EMBL" id="PIPL01000002">
    <property type="protein sequence ID" value="RUO24298.1"/>
    <property type="molecule type" value="Genomic_DNA"/>
</dbReference>
<dbReference type="Pfam" id="PF12729">
    <property type="entry name" value="4HB_MCP_1"/>
    <property type="match status" value="1"/>
</dbReference>
<organism evidence="9 10">
    <name type="scientific">Aliidiomarina minuta</name>
    <dbReference type="NCBI Taxonomy" id="880057"/>
    <lineage>
        <taxon>Bacteria</taxon>
        <taxon>Pseudomonadati</taxon>
        <taxon>Pseudomonadota</taxon>
        <taxon>Gammaproteobacteria</taxon>
        <taxon>Alteromonadales</taxon>
        <taxon>Idiomarinaceae</taxon>
        <taxon>Aliidiomarina</taxon>
    </lineage>
</organism>
<feature type="transmembrane region" description="Helical" evidence="6">
    <location>
        <begin position="6"/>
        <end position="29"/>
    </location>
</feature>
<dbReference type="PROSITE" id="PS50111">
    <property type="entry name" value="CHEMOTAXIS_TRANSDUC_2"/>
    <property type="match status" value="1"/>
</dbReference>
<feature type="domain" description="HAMP" evidence="8">
    <location>
        <begin position="337"/>
        <end position="389"/>
    </location>
</feature>
<dbReference type="PANTHER" id="PTHR32089:SF70">
    <property type="entry name" value="ENERGY TAXIS MODULATING METHYL ACCEPTING SENSORY TRANSDUCER"/>
    <property type="match status" value="1"/>
</dbReference>
<evidence type="ECO:0000256" key="3">
    <source>
        <dbReference type="ARBA" id="ARBA00029447"/>
    </source>
</evidence>
<feature type="domain" description="Methyl-accepting transducer" evidence="7">
    <location>
        <begin position="394"/>
        <end position="630"/>
    </location>
</feature>
<evidence type="ECO:0000256" key="2">
    <source>
        <dbReference type="ARBA" id="ARBA00023224"/>
    </source>
</evidence>
<accession>A0A432W480</accession>
<gene>
    <name evidence="9" type="ORF">CWE09_10500</name>
</gene>
<protein>
    <submittedName>
        <fullName evidence="9">Methyl-accepting chemotaxis protein</fullName>
    </submittedName>
</protein>
<dbReference type="PROSITE" id="PS50885">
    <property type="entry name" value="HAMP"/>
    <property type="match status" value="1"/>
</dbReference>
<evidence type="ECO:0000256" key="5">
    <source>
        <dbReference type="SAM" id="Coils"/>
    </source>
</evidence>
<dbReference type="CDD" id="cd06225">
    <property type="entry name" value="HAMP"/>
    <property type="match status" value="1"/>
</dbReference>
<dbReference type="CDD" id="cd11386">
    <property type="entry name" value="MCP_signal"/>
    <property type="match status" value="1"/>
</dbReference>
<dbReference type="PANTHER" id="PTHR32089">
    <property type="entry name" value="METHYL-ACCEPTING CHEMOTAXIS PROTEIN MCPB"/>
    <property type="match status" value="1"/>
</dbReference>
<dbReference type="AlphaFoldDB" id="A0A432W480"/>
<comment type="similarity">
    <text evidence="3">Belongs to the methyl-accepting chemotaxis (MCP) protein family.</text>
</comment>
<dbReference type="RefSeq" id="WP_126804000.1">
    <property type="nucleotide sequence ID" value="NZ_PIPL01000002.1"/>
</dbReference>
<keyword evidence="6" id="KW-0812">Transmembrane</keyword>
<dbReference type="GO" id="GO:0006935">
    <property type="term" value="P:chemotaxis"/>
    <property type="evidence" value="ECO:0007669"/>
    <property type="project" value="UniProtKB-ARBA"/>
</dbReference>
<sequence length="666" mass="72204">MRLTVAARVIGGFAIITLLLLIISLNSFISLNAIGKSSEEVNEVAIPALMGVTDIQTELLQLSNSQLETFHSQSISQVETNQQNFRESNENLKELTSALQRSMRQSEQTTNIDEVTSNIESFLSQIGQIFEYQLLYLQLANDRDSALSQVEFSSDDAAMLLLDLTDEEGIPNELYNQAGQLENTLNTLVTLAYDMSSVDDLGRADIIRSEIEVAVSTTEERLQTVIDLGQGRAIIAEVQDNVENATNSLVGSSDSLVEIIEQRLQAREDAETLLTDNNDSMQNILNQIANLQTQVQGMADRTQEQAADAISRSGILNGVLTVLSILFAVGIGYLAVRSISRPLADVNEMLNTLANGDLTGRLDDSAKDEFGELSRNINKLIANLRQLIEGIANRSTQLATAAEESSGISAESRNSMQEQRSQVEQVATATQEMSNTSTEMASGAAQALREIQHSDEEATRVRAISDENKRTIEELAREIQHASEVINQLSENSSNIGGILDVIRGIAEQTNLLALNAAIEAARAGEQGRGFAVVADEVRTLASRTQQSTEEIQEMIERLQSDSSRAVSVMERGRTQAETCVTQTDEAAAALQGITDSVHQASDSSTQIAAAAEQQSATAQDISEKLEAIVSIAEQAELGAKQTSEASDEVAKLSAEMQDSVKSFRL</sequence>
<dbReference type="Gene3D" id="1.10.287.950">
    <property type="entry name" value="Methyl-accepting chemotaxis protein"/>
    <property type="match status" value="1"/>
</dbReference>
<reference evidence="9 10" key="1">
    <citation type="journal article" date="2011" name="Front. Microbiol.">
        <title>Genomic signatures of strain selection and enhancement in Bacillus atrophaeus var. globigii, a historical biowarfare simulant.</title>
        <authorList>
            <person name="Gibbons H.S."/>
            <person name="Broomall S.M."/>
            <person name="McNew L.A."/>
            <person name="Daligault H."/>
            <person name="Chapman C."/>
            <person name="Bruce D."/>
            <person name="Karavis M."/>
            <person name="Krepps M."/>
            <person name="McGregor P.A."/>
            <person name="Hong C."/>
            <person name="Park K.H."/>
            <person name="Akmal A."/>
            <person name="Feldman A."/>
            <person name="Lin J.S."/>
            <person name="Chang W.E."/>
            <person name="Higgs B.W."/>
            <person name="Demirev P."/>
            <person name="Lindquist J."/>
            <person name="Liem A."/>
            <person name="Fochler E."/>
            <person name="Read T.D."/>
            <person name="Tapia R."/>
            <person name="Johnson S."/>
            <person name="Bishop-Lilly K.A."/>
            <person name="Detter C."/>
            <person name="Han C."/>
            <person name="Sozhamannan S."/>
            <person name="Rosenzweig C.N."/>
            <person name="Skowronski E.W."/>
        </authorList>
    </citation>
    <scope>NUCLEOTIDE SEQUENCE [LARGE SCALE GENOMIC DNA]</scope>
    <source>
        <strain evidence="9 10">MLST1</strain>
    </source>
</reference>
<comment type="caution">
    <text evidence="9">The sequence shown here is derived from an EMBL/GenBank/DDBJ whole genome shotgun (WGS) entry which is preliminary data.</text>
</comment>
<name>A0A432W480_9GAMM</name>
<dbReference type="InterPro" id="IPR004089">
    <property type="entry name" value="MCPsignal_dom"/>
</dbReference>
<feature type="transmembrane region" description="Helical" evidence="6">
    <location>
        <begin position="315"/>
        <end position="336"/>
    </location>
</feature>
<dbReference type="FunFam" id="1.10.287.950:FF:000001">
    <property type="entry name" value="Methyl-accepting chemotaxis sensory transducer"/>
    <property type="match status" value="1"/>
</dbReference>
<dbReference type="Proteomes" id="UP000288293">
    <property type="component" value="Unassembled WGS sequence"/>
</dbReference>
<keyword evidence="6" id="KW-1133">Transmembrane helix</keyword>
<keyword evidence="2 4" id="KW-0807">Transducer</keyword>
<dbReference type="InterPro" id="IPR003660">
    <property type="entry name" value="HAMP_dom"/>
</dbReference>
<dbReference type="GO" id="GO:0007165">
    <property type="term" value="P:signal transduction"/>
    <property type="evidence" value="ECO:0007669"/>
    <property type="project" value="UniProtKB-KW"/>
</dbReference>
<dbReference type="SUPFAM" id="SSF58104">
    <property type="entry name" value="Methyl-accepting chemotaxis protein (MCP) signaling domain"/>
    <property type="match status" value="1"/>
</dbReference>
<evidence type="ECO:0000256" key="4">
    <source>
        <dbReference type="PROSITE-ProRule" id="PRU00284"/>
    </source>
</evidence>
<proteinExistence type="inferred from homology"/>
<keyword evidence="10" id="KW-1185">Reference proteome</keyword>
<evidence type="ECO:0000256" key="1">
    <source>
        <dbReference type="ARBA" id="ARBA00004370"/>
    </source>
</evidence>
<dbReference type="InterPro" id="IPR024478">
    <property type="entry name" value="HlyB_4HB_MCP"/>
</dbReference>
<evidence type="ECO:0000313" key="9">
    <source>
        <dbReference type="EMBL" id="RUO24298.1"/>
    </source>
</evidence>
<dbReference type="SMART" id="SM00304">
    <property type="entry name" value="HAMP"/>
    <property type="match status" value="1"/>
</dbReference>
<feature type="coiled-coil region" evidence="5">
    <location>
        <begin position="75"/>
        <end position="109"/>
    </location>
</feature>
<evidence type="ECO:0000259" key="7">
    <source>
        <dbReference type="PROSITE" id="PS50111"/>
    </source>
</evidence>
<evidence type="ECO:0000259" key="8">
    <source>
        <dbReference type="PROSITE" id="PS50885"/>
    </source>
</evidence>
<comment type="subcellular location">
    <subcellularLocation>
        <location evidence="1">Membrane</location>
    </subcellularLocation>
</comment>
<dbReference type="OrthoDB" id="9781845at2"/>
<evidence type="ECO:0000256" key="6">
    <source>
        <dbReference type="SAM" id="Phobius"/>
    </source>
</evidence>
<evidence type="ECO:0000313" key="10">
    <source>
        <dbReference type="Proteomes" id="UP000288293"/>
    </source>
</evidence>
<dbReference type="SMART" id="SM00283">
    <property type="entry name" value="MA"/>
    <property type="match status" value="1"/>
</dbReference>
<dbReference type="Pfam" id="PF00672">
    <property type="entry name" value="HAMP"/>
    <property type="match status" value="1"/>
</dbReference>
<dbReference type="Pfam" id="PF00015">
    <property type="entry name" value="MCPsignal"/>
    <property type="match status" value="1"/>
</dbReference>
<keyword evidence="5" id="KW-0175">Coiled coil</keyword>
<keyword evidence="6" id="KW-0472">Membrane</keyword>